<organism evidence="1 2">
    <name type="scientific">Plakobranchus ocellatus</name>
    <dbReference type="NCBI Taxonomy" id="259542"/>
    <lineage>
        <taxon>Eukaryota</taxon>
        <taxon>Metazoa</taxon>
        <taxon>Spiralia</taxon>
        <taxon>Lophotrochozoa</taxon>
        <taxon>Mollusca</taxon>
        <taxon>Gastropoda</taxon>
        <taxon>Heterobranchia</taxon>
        <taxon>Euthyneura</taxon>
        <taxon>Panpulmonata</taxon>
        <taxon>Sacoglossa</taxon>
        <taxon>Placobranchoidea</taxon>
        <taxon>Plakobranchidae</taxon>
        <taxon>Plakobranchus</taxon>
    </lineage>
</organism>
<accession>A0AAV3XSF2</accession>
<gene>
    <name evidence="1" type="ORF">PoB_000042600</name>
</gene>
<comment type="caution">
    <text evidence="1">The sequence shown here is derived from an EMBL/GenBank/DDBJ whole genome shotgun (WGS) entry which is preliminary data.</text>
</comment>
<dbReference type="Proteomes" id="UP000735302">
    <property type="component" value="Unassembled WGS sequence"/>
</dbReference>
<reference evidence="1 2" key="1">
    <citation type="journal article" date="2021" name="Elife">
        <title>Chloroplast acquisition without the gene transfer in kleptoplastic sea slugs, Plakobranchus ocellatus.</title>
        <authorList>
            <person name="Maeda T."/>
            <person name="Takahashi S."/>
            <person name="Yoshida T."/>
            <person name="Shimamura S."/>
            <person name="Takaki Y."/>
            <person name="Nagai Y."/>
            <person name="Toyoda A."/>
            <person name="Suzuki Y."/>
            <person name="Arimoto A."/>
            <person name="Ishii H."/>
            <person name="Satoh N."/>
            <person name="Nishiyama T."/>
            <person name="Hasebe M."/>
            <person name="Maruyama T."/>
            <person name="Minagawa J."/>
            <person name="Obokata J."/>
            <person name="Shigenobu S."/>
        </authorList>
    </citation>
    <scope>NUCLEOTIDE SEQUENCE [LARGE SCALE GENOMIC DNA]</scope>
</reference>
<dbReference type="EMBL" id="BLXT01000055">
    <property type="protein sequence ID" value="GFN73920.1"/>
    <property type="molecule type" value="Genomic_DNA"/>
</dbReference>
<name>A0AAV3XSF2_9GAST</name>
<dbReference type="AlphaFoldDB" id="A0AAV3XSF2"/>
<proteinExistence type="predicted"/>
<evidence type="ECO:0000313" key="2">
    <source>
        <dbReference type="Proteomes" id="UP000735302"/>
    </source>
</evidence>
<protein>
    <submittedName>
        <fullName evidence="1">Uncharacterized protein</fullName>
    </submittedName>
</protein>
<sequence>MTDIRCPVPQCDVSWPSTTVPEVLLKLLNMHERTAHLSTTSTTVSMTAGVKAKKVKRPVVSAPGTSEEWTYFAQRWSEYKQAI</sequence>
<keyword evidence="2" id="KW-1185">Reference proteome</keyword>
<evidence type="ECO:0000313" key="1">
    <source>
        <dbReference type="EMBL" id="GFN73920.1"/>
    </source>
</evidence>